<dbReference type="EMBL" id="JAFBMS010000115">
    <property type="protein sequence ID" value="KAG9335588.1"/>
    <property type="molecule type" value="Genomic_DNA"/>
</dbReference>
<keyword evidence="2" id="KW-1185">Reference proteome</keyword>
<sequence length="62" mass="6926">MCAGVEDLIQGYGARRCVCCALKIRQGENLQGKITVCKNRKDPRALLVSLTIRDVKQTYSIQ</sequence>
<evidence type="ECO:0000313" key="2">
    <source>
        <dbReference type="Proteomes" id="UP000824540"/>
    </source>
</evidence>
<protein>
    <submittedName>
        <fullName evidence="1">Uncharacterized protein</fullName>
    </submittedName>
</protein>
<accession>A0A8T2NCU9</accession>
<gene>
    <name evidence="1" type="ORF">JZ751_004426</name>
</gene>
<comment type="caution">
    <text evidence="1">The sequence shown here is derived from an EMBL/GenBank/DDBJ whole genome shotgun (WGS) entry which is preliminary data.</text>
</comment>
<dbReference type="Proteomes" id="UP000824540">
    <property type="component" value="Unassembled WGS sequence"/>
</dbReference>
<reference evidence="1" key="1">
    <citation type="thesis" date="2021" institute="BYU ScholarsArchive" country="Provo, UT, USA">
        <title>Applications of and Algorithms for Genome Assembly and Genomic Analyses with an Emphasis on Marine Teleosts.</title>
        <authorList>
            <person name="Pickett B.D."/>
        </authorList>
    </citation>
    <scope>NUCLEOTIDE SEQUENCE</scope>
    <source>
        <strain evidence="1">HI-2016</strain>
    </source>
</reference>
<proteinExistence type="predicted"/>
<evidence type="ECO:0000313" key="1">
    <source>
        <dbReference type="EMBL" id="KAG9335588.1"/>
    </source>
</evidence>
<dbReference type="OrthoDB" id="7848332at2759"/>
<organism evidence="1 2">
    <name type="scientific">Albula glossodonta</name>
    <name type="common">roundjaw bonefish</name>
    <dbReference type="NCBI Taxonomy" id="121402"/>
    <lineage>
        <taxon>Eukaryota</taxon>
        <taxon>Metazoa</taxon>
        <taxon>Chordata</taxon>
        <taxon>Craniata</taxon>
        <taxon>Vertebrata</taxon>
        <taxon>Euteleostomi</taxon>
        <taxon>Actinopterygii</taxon>
        <taxon>Neopterygii</taxon>
        <taxon>Teleostei</taxon>
        <taxon>Albuliformes</taxon>
        <taxon>Albulidae</taxon>
        <taxon>Albula</taxon>
    </lineage>
</organism>
<dbReference type="AlphaFoldDB" id="A0A8T2NCU9"/>
<name>A0A8T2NCU9_9TELE</name>